<reference evidence="3 4" key="1">
    <citation type="submission" date="2020-08" db="EMBL/GenBank/DDBJ databases">
        <title>Sequencing the genomes of 1000 actinobacteria strains.</title>
        <authorList>
            <person name="Klenk H.-P."/>
        </authorList>
    </citation>
    <scope>NUCLEOTIDE SEQUENCE [LARGE SCALE GENOMIC DNA]</scope>
    <source>
        <strain evidence="3 4">DSM 45886</strain>
    </source>
</reference>
<dbReference type="Pfam" id="PF13845">
    <property type="entry name" value="Septum_form"/>
    <property type="match status" value="1"/>
</dbReference>
<dbReference type="InterPro" id="IPR026004">
    <property type="entry name" value="Septum_form"/>
</dbReference>
<feature type="domain" description="Septum formation-related" evidence="2">
    <location>
        <begin position="65"/>
        <end position="290"/>
    </location>
</feature>
<proteinExistence type="predicted"/>
<keyword evidence="4" id="KW-1185">Reference proteome</keyword>
<protein>
    <recommendedName>
        <fullName evidence="2">Septum formation-related domain-containing protein</fullName>
    </recommendedName>
</protein>
<evidence type="ECO:0000313" key="3">
    <source>
        <dbReference type="EMBL" id="MBB4961688.1"/>
    </source>
</evidence>
<dbReference type="Proteomes" id="UP000578819">
    <property type="component" value="Unassembled WGS sequence"/>
</dbReference>
<dbReference type="EMBL" id="JACHJW010000001">
    <property type="protein sequence ID" value="MBB4961688.1"/>
    <property type="molecule type" value="Genomic_DNA"/>
</dbReference>
<organism evidence="3 4">
    <name type="scientific">Micromonospora polyrhachis</name>
    <dbReference type="NCBI Taxonomy" id="1282883"/>
    <lineage>
        <taxon>Bacteria</taxon>
        <taxon>Bacillati</taxon>
        <taxon>Actinomycetota</taxon>
        <taxon>Actinomycetes</taxon>
        <taxon>Micromonosporales</taxon>
        <taxon>Micromonosporaceae</taxon>
        <taxon>Micromonospora</taxon>
    </lineage>
</organism>
<dbReference type="RefSeq" id="WP_246446755.1">
    <property type="nucleotide sequence ID" value="NZ_JACHJW010000001.1"/>
</dbReference>
<evidence type="ECO:0000313" key="4">
    <source>
        <dbReference type="Proteomes" id="UP000578819"/>
    </source>
</evidence>
<accession>A0A7W7SVL0</accession>
<gene>
    <name evidence="3" type="ORF">FHR38_005421</name>
</gene>
<evidence type="ECO:0000256" key="1">
    <source>
        <dbReference type="SAM" id="MobiDB-lite"/>
    </source>
</evidence>
<sequence length="316" mass="34336">MGGTMPARITTEGVRMRRRLTLGALGVVTALTLTGCGSNPAGVDGNLTDDWAAIGEPTVFVPQPGTCHPTVTRVEGTVHSYHVVDCAQLHSAETTHVGTFVGEDAERVTPPPSGSPSRHTAWRECDSRTTERLGGEWRAARLNLSLVLPSPQAWTGGARWFRCEVSETYKLDTDLIPVPRTGSLKGILGKKSDLQHGCFNPKLAGDIIQEMVKVPCTTPHHSEFVGIYTAPDTSFEMLNQNSELLHAGCRSVVASYVQVPDDRRLIYRTGTITYPPTRISWDSGNRGVRCFLWLEKRTVTRTLKGTGSNGLPVTTG</sequence>
<comment type="caution">
    <text evidence="3">The sequence shown here is derived from an EMBL/GenBank/DDBJ whole genome shotgun (WGS) entry which is preliminary data.</text>
</comment>
<dbReference type="AlphaFoldDB" id="A0A7W7SVL0"/>
<name>A0A7W7SVL0_9ACTN</name>
<evidence type="ECO:0000259" key="2">
    <source>
        <dbReference type="Pfam" id="PF13845"/>
    </source>
</evidence>
<feature type="region of interest" description="Disordered" evidence="1">
    <location>
        <begin position="104"/>
        <end position="124"/>
    </location>
</feature>